<protein>
    <submittedName>
        <fullName evidence="2">PpkA</fullName>
    </submittedName>
</protein>
<dbReference type="CDD" id="cd00198">
    <property type="entry name" value="vWFA"/>
    <property type="match status" value="1"/>
</dbReference>
<dbReference type="InterPro" id="IPR036465">
    <property type="entry name" value="vWFA_dom_sf"/>
</dbReference>
<gene>
    <name evidence="2" type="ORF">MNB_SV-6-1615</name>
</gene>
<organism evidence="2">
    <name type="scientific">hydrothermal vent metagenome</name>
    <dbReference type="NCBI Taxonomy" id="652676"/>
    <lineage>
        <taxon>unclassified sequences</taxon>
        <taxon>metagenomes</taxon>
        <taxon>ecological metagenomes</taxon>
    </lineage>
</organism>
<evidence type="ECO:0000259" key="1">
    <source>
        <dbReference type="PROSITE" id="PS50234"/>
    </source>
</evidence>
<evidence type="ECO:0000313" key="2">
    <source>
        <dbReference type="EMBL" id="SFV63709.1"/>
    </source>
</evidence>
<dbReference type="GO" id="GO:0005737">
    <property type="term" value="C:cytoplasm"/>
    <property type="evidence" value="ECO:0007669"/>
    <property type="project" value="TreeGrafter"/>
</dbReference>
<dbReference type="AlphaFoldDB" id="A0A1W1CD39"/>
<name>A0A1W1CD39_9ZZZZ</name>
<dbReference type="PANTHER" id="PTHR47763:SF1">
    <property type="entry name" value="DUF659 DOMAIN-CONTAINING PROTEIN"/>
    <property type="match status" value="1"/>
</dbReference>
<dbReference type="InterPro" id="IPR052969">
    <property type="entry name" value="Thr-specific_kinase-like"/>
</dbReference>
<dbReference type="EMBL" id="FPHC01000068">
    <property type="protein sequence ID" value="SFV63709.1"/>
    <property type="molecule type" value="Genomic_DNA"/>
</dbReference>
<dbReference type="GO" id="GO:0004674">
    <property type="term" value="F:protein serine/threonine kinase activity"/>
    <property type="evidence" value="ECO:0007669"/>
    <property type="project" value="TreeGrafter"/>
</dbReference>
<dbReference type="SUPFAM" id="SSF53300">
    <property type="entry name" value="vWA-like"/>
    <property type="match status" value="1"/>
</dbReference>
<dbReference type="PROSITE" id="PS50234">
    <property type="entry name" value="VWFA"/>
    <property type="match status" value="1"/>
</dbReference>
<dbReference type="InterPro" id="IPR002035">
    <property type="entry name" value="VWF_A"/>
</dbReference>
<sequence length="713" mass="81328">MFLSTIVSIILSTTVTLYGLSEMQFDDNATIVKKSKPIMIDGKKMLPLRVLVRPFSNIYAKNSLKSDIVMSNVPALKPFYVYHKPTPEEIELEDAWYQVGTNTRGKIVGWIQAKDLLEWKQTMCLVYTHPEGRKPLLMFDKESDLQSLLNLSEENRTKKVEEYYRAIAENQIPKNFPIKSIEPKRALDWKKEFYFLPILDFKAVEFGNREARILKLTASTNSRADARESTDITKNDSYRESANVKRTTITKKLIKRLKLDIVWVVDTTVSMRPYIDRTKAVIRDVSEKIAQSSDTNIAINFGIWGYRDNRLDIPNIGYTTRNYTDDLVPIEQFSQILESVETTKVDSVDYPEDLFSGMNNAINDTNWRDNTMRFIILVGDAPSHKSGHKWNLSGQDEKTLRIMANDRNINIFAIHIFNPKAKKFQELALEQYKTLSTNKGNTQPSFKEVLSTDEDQFQEFTDDITKVFTKSIQKFKEYNFASTNSNEKQSTHTDANKKVGGEMAFSEDAKEVDIDSVIAKDVDDNSSAKALAKNMFRSALVEWIGSQGDTKAPRDIVAWAIDKDLENPSIPSVEVRLLLNKRQLDSLATTLDSIITAGTQGSVSGEDFFSLLQATTAMVSRDPNMIRQAKRMTDTGLVPEFLMGLPYQSQLMAMDNELWDSLSVDEQTEFVDSMSSKVDAYRRIHDSPEGWIRINPDDDPDEYVYPISLDLLP</sequence>
<dbReference type="PANTHER" id="PTHR47763">
    <property type="entry name" value="ALPHA-PROTEIN KINASE VWKA"/>
    <property type="match status" value="1"/>
</dbReference>
<proteinExistence type="predicted"/>
<dbReference type="Gene3D" id="3.40.50.410">
    <property type="entry name" value="von Willebrand factor, type A domain"/>
    <property type="match status" value="1"/>
</dbReference>
<reference evidence="2" key="1">
    <citation type="submission" date="2016-10" db="EMBL/GenBank/DDBJ databases">
        <authorList>
            <person name="de Groot N.N."/>
        </authorList>
    </citation>
    <scope>NUCLEOTIDE SEQUENCE</scope>
</reference>
<accession>A0A1W1CD39</accession>
<feature type="domain" description="VWFA" evidence="1">
    <location>
        <begin position="260"/>
        <end position="464"/>
    </location>
</feature>